<name>A0A9D4E147_DREPO</name>
<keyword evidence="2" id="KW-1185">Reference proteome</keyword>
<protein>
    <submittedName>
        <fullName evidence="1">Uncharacterized protein</fullName>
    </submittedName>
</protein>
<reference evidence="1" key="2">
    <citation type="submission" date="2020-11" db="EMBL/GenBank/DDBJ databases">
        <authorList>
            <person name="McCartney M.A."/>
            <person name="Auch B."/>
            <person name="Kono T."/>
            <person name="Mallez S."/>
            <person name="Becker A."/>
            <person name="Gohl D.M."/>
            <person name="Silverstein K.A.T."/>
            <person name="Koren S."/>
            <person name="Bechman K.B."/>
            <person name="Herman A."/>
            <person name="Abrahante J.E."/>
            <person name="Garbe J."/>
        </authorList>
    </citation>
    <scope>NUCLEOTIDE SEQUENCE</scope>
    <source>
        <strain evidence="1">Duluth1</strain>
        <tissue evidence="1">Whole animal</tissue>
    </source>
</reference>
<reference evidence="1" key="1">
    <citation type="journal article" date="2019" name="bioRxiv">
        <title>The Genome of the Zebra Mussel, Dreissena polymorpha: A Resource for Invasive Species Research.</title>
        <authorList>
            <person name="McCartney M.A."/>
            <person name="Auch B."/>
            <person name="Kono T."/>
            <person name="Mallez S."/>
            <person name="Zhang Y."/>
            <person name="Obille A."/>
            <person name="Becker A."/>
            <person name="Abrahante J.E."/>
            <person name="Garbe J."/>
            <person name="Badalamenti J.P."/>
            <person name="Herman A."/>
            <person name="Mangelson H."/>
            <person name="Liachko I."/>
            <person name="Sullivan S."/>
            <person name="Sone E.D."/>
            <person name="Koren S."/>
            <person name="Silverstein K.A.T."/>
            <person name="Beckman K.B."/>
            <person name="Gohl D.M."/>
        </authorList>
    </citation>
    <scope>NUCLEOTIDE SEQUENCE</scope>
    <source>
        <strain evidence="1">Duluth1</strain>
        <tissue evidence="1">Whole animal</tissue>
    </source>
</reference>
<accession>A0A9D4E147</accession>
<comment type="caution">
    <text evidence="1">The sequence shown here is derived from an EMBL/GenBank/DDBJ whole genome shotgun (WGS) entry which is preliminary data.</text>
</comment>
<dbReference type="EMBL" id="JAIWYP010000009">
    <property type="protein sequence ID" value="KAH3770893.1"/>
    <property type="molecule type" value="Genomic_DNA"/>
</dbReference>
<evidence type="ECO:0000313" key="1">
    <source>
        <dbReference type="EMBL" id="KAH3770893.1"/>
    </source>
</evidence>
<sequence length="189" mass="21292">MCDVNETIDSTCLLQSDLLSIDMSIIHVDVHKGRNELYGGLQCTPIVYIHLLTVFDTAIVSDMLPSFRKLEKIWLCGTYSGKCALKLPAFLHFICLDEYYCSSEWLCSLLIVLSALGHHVKCEMWSCVVQSCREDFGADSTIHLSGLRSKLLSCDMSNIKILVKDGSKDLFEIFRDTSIRILTLVTCLK</sequence>
<evidence type="ECO:0000313" key="2">
    <source>
        <dbReference type="Proteomes" id="UP000828390"/>
    </source>
</evidence>
<dbReference type="AlphaFoldDB" id="A0A9D4E147"/>
<organism evidence="1 2">
    <name type="scientific">Dreissena polymorpha</name>
    <name type="common">Zebra mussel</name>
    <name type="synonym">Mytilus polymorpha</name>
    <dbReference type="NCBI Taxonomy" id="45954"/>
    <lineage>
        <taxon>Eukaryota</taxon>
        <taxon>Metazoa</taxon>
        <taxon>Spiralia</taxon>
        <taxon>Lophotrochozoa</taxon>
        <taxon>Mollusca</taxon>
        <taxon>Bivalvia</taxon>
        <taxon>Autobranchia</taxon>
        <taxon>Heteroconchia</taxon>
        <taxon>Euheterodonta</taxon>
        <taxon>Imparidentia</taxon>
        <taxon>Neoheterodontei</taxon>
        <taxon>Myida</taxon>
        <taxon>Dreissenoidea</taxon>
        <taxon>Dreissenidae</taxon>
        <taxon>Dreissena</taxon>
    </lineage>
</organism>
<dbReference type="Proteomes" id="UP000828390">
    <property type="component" value="Unassembled WGS sequence"/>
</dbReference>
<proteinExistence type="predicted"/>
<gene>
    <name evidence="1" type="ORF">DPMN_172191</name>
</gene>